<gene>
    <name evidence="3" type="primary">LOC101706525</name>
</gene>
<evidence type="ECO:0000313" key="3">
    <source>
        <dbReference type="RefSeq" id="XP_012924982.2"/>
    </source>
</evidence>
<dbReference type="Proteomes" id="UP000694906">
    <property type="component" value="Unplaced"/>
</dbReference>
<evidence type="ECO:0000256" key="1">
    <source>
        <dbReference type="SAM" id="Phobius"/>
    </source>
</evidence>
<keyword evidence="1" id="KW-0472">Membrane</keyword>
<accession>A0AAX6QTB1</accession>
<keyword evidence="2" id="KW-1185">Reference proteome</keyword>
<feature type="transmembrane region" description="Helical" evidence="1">
    <location>
        <begin position="47"/>
        <end position="65"/>
    </location>
</feature>
<dbReference type="PROSITE" id="PS51257">
    <property type="entry name" value="PROKAR_LIPOPROTEIN"/>
    <property type="match status" value="1"/>
</dbReference>
<evidence type="ECO:0000313" key="2">
    <source>
        <dbReference type="Proteomes" id="UP000694906"/>
    </source>
</evidence>
<keyword evidence="1" id="KW-0812">Transmembrane</keyword>
<proteinExistence type="predicted"/>
<keyword evidence="1" id="KW-1133">Transmembrane helix</keyword>
<sequence>MALPKGEASHRGSGVQMLLLACELGTVGIWYPCSEKPPSEIAPSRKMFYFVFILFFIVAQLQSGCQAGLDYAPSFPAGEQGACKTCRLGRGKCRRMCLENEKVEGNYGLSFFCCRERI</sequence>
<dbReference type="AlphaFoldDB" id="A0AAX6QTB1"/>
<reference evidence="3" key="1">
    <citation type="submission" date="2025-08" db="UniProtKB">
        <authorList>
            <consortium name="RefSeq"/>
        </authorList>
    </citation>
    <scope>IDENTIFICATION</scope>
</reference>
<organism evidence="2 3">
    <name type="scientific">Heterocephalus glaber</name>
    <name type="common">Naked mole rat</name>
    <dbReference type="NCBI Taxonomy" id="10181"/>
    <lineage>
        <taxon>Eukaryota</taxon>
        <taxon>Metazoa</taxon>
        <taxon>Chordata</taxon>
        <taxon>Craniata</taxon>
        <taxon>Vertebrata</taxon>
        <taxon>Euteleostomi</taxon>
        <taxon>Mammalia</taxon>
        <taxon>Eutheria</taxon>
        <taxon>Euarchontoglires</taxon>
        <taxon>Glires</taxon>
        <taxon>Rodentia</taxon>
        <taxon>Hystricomorpha</taxon>
        <taxon>Bathyergidae</taxon>
        <taxon>Heterocephalus</taxon>
    </lineage>
</organism>
<dbReference type="RefSeq" id="XP_012924982.2">
    <property type="nucleotide sequence ID" value="XM_013069528.2"/>
</dbReference>
<protein>
    <submittedName>
        <fullName evidence="3">Beta-defensin 105-like</fullName>
    </submittedName>
</protein>
<name>A0AAX6QTB1_HETGA</name>
<dbReference type="KEGG" id="hgl:101706525"/>
<dbReference type="GeneID" id="101706525"/>
<feature type="transmembrane region" description="Helical" evidence="1">
    <location>
        <begin position="12"/>
        <end position="31"/>
    </location>
</feature>